<dbReference type="EMBL" id="JAZGQO010000001">
    <property type="protein sequence ID" value="KAK6196395.1"/>
    <property type="molecule type" value="Genomic_DNA"/>
</dbReference>
<comment type="caution">
    <text evidence="1">The sequence shown here is derived from an EMBL/GenBank/DDBJ whole genome shotgun (WGS) entry which is preliminary data.</text>
</comment>
<name>A0AAN8KEB2_PATCE</name>
<sequence length="202" mass="22919">MVELKVKDPLICSLFEKGLFVVRRSDRFWAGRPKDLVIEQSLMRPIKSIGGLVHGRGVMDEIQRNKWILSMPACSAINDAMTELSLKYKDNLPHKDCSTTRVKRDNKDGTVLLQYLIENNPFDFSEELRDISSGQTASSAVNCHHAYDMGLAILNKINKLGIDHRNIQTILFGNTAISFDENSLIVEIVHNFIKLTKRFKTA</sequence>
<keyword evidence="2" id="KW-1185">Reference proteome</keyword>
<evidence type="ECO:0000313" key="1">
    <source>
        <dbReference type="EMBL" id="KAK6196395.1"/>
    </source>
</evidence>
<evidence type="ECO:0000313" key="2">
    <source>
        <dbReference type="Proteomes" id="UP001347796"/>
    </source>
</evidence>
<organism evidence="1 2">
    <name type="scientific">Patella caerulea</name>
    <name type="common">Rayed Mediterranean limpet</name>
    <dbReference type="NCBI Taxonomy" id="87958"/>
    <lineage>
        <taxon>Eukaryota</taxon>
        <taxon>Metazoa</taxon>
        <taxon>Spiralia</taxon>
        <taxon>Lophotrochozoa</taxon>
        <taxon>Mollusca</taxon>
        <taxon>Gastropoda</taxon>
        <taxon>Patellogastropoda</taxon>
        <taxon>Patelloidea</taxon>
        <taxon>Patellidae</taxon>
        <taxon>Patella</taxon>
    </lineage>
</organism>
<reference evidence="1 2" key="1">
    <citation type="submission" date="2024-01" db="EMBL/GenBank/DDBJ databases">
        <title>The genome of the rayed Mediterranean limpet Patella caerulea (Linnaeus, 1758).</title>
        <authorList>
            <person name="Anh-Thu Weber A."/>
            <person name="Halstead-Nussloch G."/>
        </authorList>
    </citation>
    <scope>NUCLEOTIDE SEQUENCE [LARGE SCALE GENOMIC DNA]</scope>
    <source>
        <strain evidence="1">AATW-2023a</strain>
        <tissue evidence="1">Whole specimen</tissue>
    </source>
</reference>
<protein>
    <submittedName>
        <fullName evidence="1">Uncharacterized protein</fullName>
    </submittedName>
</protein>
<accession>A0AAN8KEB2</accession>
<gene>
    <name evidence="1" type="ORF">SNE40_001629</name>
</gene>
<dbReference type="Proteomes" id="UP001347796">
    <property type="component" value="Unassembled WGS sequence"/>
</dbReference>
<proteinExistence type="predicted"/>
<dbReference type="AlphaFoldDB" id="A0AAN8KEB2"/>